<keyword evidence="3" id="KW-1185">Reference proteome</keyword>
<dbReference type="Proteomes" id="UP000275530">
    <property type="component" value="Unassembled WGS sequence"/>
</dbReference>
<comment type="caution">
    <text evidence="2">The sequence shown here is derived from an EMBL/GenBank/DDBJ whole genome shotgun (WGS) entry which is preliminary data.</text>
</comment>
<gene>
    <name evidence="2" type="ORF">D3242_28275</name>
</gene>
<proteinExistence type="predicted"/>
<organism evidence="2 3">
    <name type="scientific">Mesorhizobium jarvisii</name>
    <dbReference type="NCBI Taxonomy" id="1777867"/>
    <lineage>
        <taxon>Bacteria</taxon>
        <taxon>Pseudomonadati</taxon>
        <taxon>Pseudomonadota</taxon>
        <taxon>Alphaproteobacteria</taxon>
        <taxon>Hyphomicrobiales</taxon>
        <taxon>Phyllobacteriaceae</taxon>
        <taxon>Mesorhizobium</taxon>
    </lineage>
</organism>
<dbReference type="Pfam" id="PF11000">
    <property type="entry name" value="DUF2840"/>
    <property type="match status" value="1"/>
</dbReference>
<name>A0A6M7TRC9_9HYPH</name>
<sequence length="173" mass="19802">MRWPARGRRHMTSSPQSTPRGNLTTVELIWIEKRVEHRIRFGRPSHETIIDKQRRVVGFAPGSVFAFVRWAANDFGTVVSRIDIVRAVLPAEPYQTLPYIRPGGELLLKVAGWDKVERVLQRIDTIEAIGLDPVEAAPDYWRQTHNRLVAGATPRAYSLDQHRAFLLRKRATS</sequence>
<dbReference type="InterPro" id="IPR021263">
    <property type="entry name" value="DUF2840"/>
</dbReference>
<dbReference type="EMBL" id="QZXA01000014">
    <property type="protein sequence ID" value="RJT29513.1"/>
    <property type="molecule type" value="Genomic_DNA"/>
</dbReference>
<feature type="compositionally biased region" description="Basic residues" evidence="1">
    <location>
        <begin position="1"/>
        <end position="11"/>
    </location>
</feature>
<evidence type="ECO:0000256" key="1">
    <source>
        <dbReference type="SAM" id="MobiDB-lite"/>
    </source>
</evidence>
<feature type="region of interest" description="Disordered" evidence="1">
    <location>
        <begin position="1"/>
        <end position="20"/>
    </location>
</feature>
<evidence type="ECO:0000313" key="2">
    <source>
        <dbReference type="EMBL" id="RJT29513.1"/>
    </source>
</evidence>
<protein>
    <submittedName>
        <fullName evidence="2">DUF2840 domain-containing protein</fullName>
    </submittedName>
</protein>
<accession>A0A6M7TRC9</accession>
<reference evidence="2 3" key="1">
    <citation type="submission" date="2018-09" db="EMBL/GenBank/DDBJ databases">
        <title>Mesorhizobium carmichaelinearum sp. nov. isolated from Carmichaelinea spp. root nodules in New Zealand.</title>
        <authorList>
            <person name="De Meyer S.E."/>
        </authorList>
    </citation>
    <scope>NUCLEOTIDE SEQUENCE [LARGE SCALE GENOMIC DNA]</scope>
    <source>
        <strain evidence="2 3">LMG 28313</strain>
    </source>
</reference>
<dbReference type="AlphaFoldDB" id="A0A6M7TRC9"/>
<evidence type="ECO:0000313" key="3">
    <source>
        <dbReference type="Proteomes" id="UP000275530"/>
    </source>
</evidence>